<organism evidence="1 2">
    <name type="scientific">Aaosphaeria arxii CBS 175.79</name>
    <dbReference type="NCBI Taxonomy" id="1450172"/>
    <lineage>
        <taxon>Eukaryota</taxon>
        <taxon>Fungi</taxon>
        <taxon>Dikarya</taxon>
        <taxon>Ascomycota</taxon>
        <taxon>Pezizomycotina</taxon>
        <taxon>Dothideomycetes</taxon>
        <taxon>Pleosporomycetidae</taxon>
        <taxon>Pleosporales</taxon>
        <taxon>Pleosporales incertae sedis</taxon>
        <taxon>Aaosphaeria</taxon>
    </lineage>
</organism>
<dbReference type="AlphaFoldDB" id="A0A6A5XGH8"/>
<dbReference type="RefSeq" id="XP_033380372.1">
    <property type="nucleotide sequence ID" value="XM_033522569.1"/>
</dbReference>
<dbReference type="GeneID" id="54279966"/>
<evidence type="ECO:0000313" key="1">
    <source>
        <dbReference type="EMBL" id="KAF2012033.1"/>
    </source>
</evidence>
<dbReference type="OrthoDB" id="3800563at2759"/>
<evidence type="ECO:0008006" key="3">
    <source>
        <dbReference type="Google" id="ProtNLM"/>
    </source>
</evidence>
<gene>
    <name evidence="1" type="ORF">BU24DRAFT_267990</name>
</gene>
<accession>A0A6A5XGH8</accession>
<dbReference type="Proteomes" id="UP000799778">
    <property type="component" value="Unassembled WGS sequence"/>
</dbReference>
<proteinExistence type="predicted"/>
<name>A0A6A5XGH8_9PLEO</name>
<sequence>MYIKRPSGCLSVNASFLTTEKSRSLYLLLTASSAPYTTIMHSSIFLALAAVASATPQALEALALYPVAQVLPVPGYNNAPDGFNSLATLYSNSASQLSARADSIAGTNAVISSTGAVQASYDVKNNLTSTLLAVNNLFWQTTYDTEKKICSIITSINQQNVDGVRGNLRTGISAEVQAIIKITRTLLATVRAINAQATLFVEAEKAIVATLIQAIVTAATASVEPAGRLSAGLTSVGITGISDVVQTFQSAVASLQTAATITWETE</sequence>
<protein>
    <recommendedName>
        <fullName evidence="3">Cell wall protein</fullName>
    </recommendedName>
</protein>
<keyword evidence="2" id="KW-1185">Reference proteome</keyword>
<dbReference type="EMBL" id="ML978073">
    <property type="protein sequence ID" value="KAF2012033.1"/>
    <property type="molecule type" value="Genomic_DNA"/>
</dbReference>
<reference evidence="1" key="1">
    <citation type="journal article" date="2020" name="Stud. Mycol.">
        <title>101 Dothideomycetes genomes: a test case for predicting lifestyles and emergence of pathogens.</title>
        <authorList>
            <person name="Haridas S."/>
            <person name="Albert R."/>
            <person name="Binder M."/>
            <person name="Bloem J."/>
            <person name="Labutti K."/>
            <person name="Salamov A."/>
            <person name="Andreopoulos B."/>
            <person name="Baker S."/>
            <person name="Barry K."/>
            <person name="Bills G."/>
            <person name="Bluhm B."/>
            <person name="Cannon C."/>
            <person name="Castanera R."/>
            <person name="Culley D."/>
            <person name="Daum C."/>
            <person name="Ezra D."/>
            <person name="Gonzalez J."/>
            <person name="Henrissat B."/>
            <person name="Kuo A."/>
            <person name="Liang C."/>
            <person name="Lipzen A."/>
            <person name="Lutzoni F."/>
            <person name="Magnuson J."/>
            <person name="Mondo S."/>
            <person name="Nolan M."/>
            <person name="Ohm R."/>
            <person name="Pangilinan J."/>
            <person name="Park H.-J."/>
            <person name="Ramirez L."/>
            <person name="Alfaro M."/>
            <person name="Sun H."/>
            <person name="Tritt A."/>
            <person name="Yoshinaga Y."/>
            <person name="Zwiers L.-H."/>
            <person name="Turgeon B."/>
            <person name="Goodwin S."/>
            <person name="Spatafora J."/>
            <person name="Crous P."/>
            <person name="Grigoriev I."/>
        </authorList>
    </citation>
    <scope>NUCLEOTIDE SEQUENCE</scope>
    <source>
        <strain evidence="1">CBS 175.79</strain>
    </source>
</reference>
<evidence type="ECO:0000313" key="2">
    <source>
        <dbReference type="Proteomes" id="UP000799778"/>
    </source>
</evidence>